<evidence type="ECO:0000256" key="3">
    <source>
        <dbReference type="ARBA" id="ARBA00022989"/>
    </source>
</evidence>
<dbReference type="Pfam" id="PF13515">
    <property type="entry name" value="FUSC_2"/>
    <property type="match status" value="1"/>
</dbReference>
<protein>
    <submittedName>
        <fullName evidence="8">FUSC family protein</fullName>
    </submittedName>
</protein>
<comment type="subcellular location">
    <subcellularLocation>
        <location evidence="1">Membrane</location>
        <topology evidence="1">Multi-pass membrane protein</topology>
    </subcellularLocation>
</comment>
<dbReference type="InterPro" id="IPR049453">
    <property type="entry name" value="Memb_transporter_dom"/>
</dbReference>
<evidence type="ECO:0000256" key="4">
    <source>
        <dbReference type="ARBA" id="ARBA00023136"/>
    </source>
</evidence>
<comment type="caution">
    <text evidence="8">The sequence shown here is derived from an EMBL/GenBank/DDBJ whole genome shotgun (WGS) entry which is preliminary data.</text>
</comment>
<evidence type="ECO:0000313" key="9">
    <source>
        <dbReference type="Proteomes" id="UP000241426"/>
    </source>
</evidence>
<evidence type="ECO:0000256" key="1">
    <source>
        <dbReference type="ARBA" id="ARBA00004141"/>
    </source>
</evidence>
<proteinExistence type="predicted"/>
<dbReference type="AlphaFoldDB" id="A0A2T3KAT7"/>
<feature type="transmembrane region" description="Helical" evidence="5">
    <location>
        <begin position="424"/>
        <end position="453"/>
    </location>
</feature>
<evidence type="ECO:0000259" key="6">
    <source>
        <dbReference type="Pfam" id="PF12805"/>
    </source>
</evidence>
<feature type="domain" description="Integral membrane protein YccS N-terminal" evidence="6">
    <location>
        <begin position="80"/>
        <end position="316"/>
    </location>
</feature>
<dbReference type="EMBL" id="PYNF01000045">
    <property type="protein sequence ID" value="PSU89563.1"/>
    <property type="molecule type" value="Genomic_DNA"/>
</dbReference>
<evidence type="ECO:0000313" key="8">
    <source>
        <dbReference type="EMBL" id="PSU89563.1"/>
    </source>
</evidence>
<organism evidence="8 9">
    <name type="scientific">Photobacterium kishitanii</name>
    <dbReference type="NCBI Taxonomy" id="318456"/>
    <lineage>
        <taxon>Bacteria</taxon>
        <taxon>Pseudomonadati</taxon>
        <taxon>Pseudomonadota</taxon>
        <taxon>Gammaproteobacteria</taxon>
        <taxon>Vibrionales</taxon>
        <taxon>Vibrionaceae</taxon>
        <taxon>Photobacterium</taxon>
    </lineage>
</organism>
<keyword evidence="3 5" id="KW-1133">Transmembrane helix</keyword>
<dbReference type="Pfam" id="PF12805">
    <property type="entry name" value="FUSC-like"/>
    <property type="match status" value="1"/>
</dbReference>
<evidence type="ECO:0000256" key="5">
    <source>
        <dbReference type="SAM" id="Phobius"/>
    </source>
</evidence>
<feature type="transmembrane region" description="Helical" evidence="5">
    <location>
        <begin position="20"/>
        <end position="45"/>
    </location>
</feature>
<feature type="transmembrane region" description="Helical" evidence="5">
    <location>
        <begin position="492"/>
        <end position="513"/>
    </location>
</feature>
<evidence type="ECO:0000256" key="2">
    <source>
        <dbReference type="ARBA" id="ARBA00022692"/>
    </source>
</evidence>
<dbReference type="Proteomes" id="UP000241426">
    <property type="component" value="Unassembled WGS sequence"/>
</dbReference>
<dbReference type="GO" id="GO:0016020">
    <property type="term" value="C:membrane"/>
    <property type="evidence" value="ECO:0007669"/>
    <property type="project" value="UniProtKB-SubCell"/>
</dbReference>
<feature type="transmembrane region" description="Helical" evidence="5">
    <location>
        <begin position="150"/>
        <end position="170"/>
    </location>
</feature>
<feature type="transmembrane region" description="Helical" evidence="5">
    <location>
        <begin position="102"/>
        <end position="119"/>
    </location>
</feature>
<feature type="transmembrane region" description="Helical" evidence="5">
    <location>
        <begin position="79"/>
        <end position="96"/>
    </location>
</feature>
<accession>A0A2T3KAT7</accession>
<evidence type="ECO:0000259" key="7">
    <source>
        <dbReference type="Pfam" id="PF13515"/>
    </source>
</evidence>
<reference evidence="8 9" key="1">
    <citation type="submission" date="2018-01" db="EMBL/GenBank/DDBJ databases">
        <title>Whole genome sequencing of Histamine producing bacteria.</title>
        <authorList>
            <person name="Butler K."/>
        </authorList>
    </citation>
    <scope>NUCLEOTIDE SEQUENCE [LARGE SCALE GENOMIC DNA]</scope>
    <source>
        <strain evidence="8 9">FS-7.2</strain>
    </source>
</reference>
<feature type="transmembrane region" description="Helical" evidence="5">
    <location>
        <begin position="459"/>
        <end position="480"/>
    </location>
</feature>
<dbReference type="InterPro" id="IPR032692">
    <property type="entry name" value="YccS_N"/>
</dbReference>
<name>A0A2T3KAT7_9GAMM</name>
<feature type="domain" description="Integral membrane bound transporter" evidence="7">
    <location>
        <begin position="383"/>
        <end position="504"/>
    </location>
</feature>
<sequence length="695" mass="77994">MDLQEEALYITKISQFLTRLWYYPSLNMGLRGSAGIILIFALGMIGHRLDLASYAIVAMPAALLSGLDQPGPKRWQRLGISLAMWGLAVTVSLGLFYSPLPLWLSFAIIAMLLASPAVNGPFWTRLGISSLYLAAVCFSLFNQQTPLQNFPVLLVGPAIFALFSWLWFVVWQNLALRSSLAAIYNALAHYIALRQRIVLGEADLLSTLSNQKHHLVDLFSQTIQSSISNDAATPKRQSLLASLQVASDIFELAIIGHSTNQSLLARFDDPIRRQQLILWSQHAQQILRRQAKAIQSGGSYHCKHQLSALAQPLVANTADDAHPQLRLWGRAIIRISQVIENNKPLYQREFQVQPFELTWRWPSFGHPIWRYVARMGIIFAVGSGIAQYFQLLRPEWVVLTMVLVLQPGFVATKSRVWQRCIGTIGGLVFAVIVIKSGLPVGAMQLITLMLIPISLTLILRYYVVAVGGFCAVLILALELLSHQGLALILPRLIDCFVGAIVVLLGMTFLWPQWRSHDINNKATQGIINAGVLLSYAFSQLKGDNKADFFVDEQARQTLMGYRKNVLMAEHDWELVFHEMQQEPKRTHQDSDYQQQLLEQYHQLVHYLCILVSMLRKGVVLPAIVDYQTPIEAGIQALVIQLRDGTDTTFPYIDDLNTELQDDSLSTDQMTVRAVIMLSAATLKHMHQLKNGSELI</sequence>
<gene>
    <name evidence="8" type="ORF">C9J27_24285</name>
</gene>
<keyword evidence="2 5" id="KW-0812">Transmembrane</keyword>
<keyword evidence="4 5" id="KW-0472">Membrane</keyword>